<dbReference type="InterPro" id="IPR036396">
    <property type="entry name" value="Cyt_P450_sf"/>
</dbReference>
<accession>A0A177DB35</accession>
<dbReference type="PANTHER" id="PTHR24291">
    <property type="entry name" value="CYTOCHROME P450 FAMILY 4"/>
    <property type="match status" value="1"/>
</dbReference>
<evidence type="ECO:0000256" key="7">
    <source>
        <dbReference type="PIRSR" id="PIRSR602401-1"/>
    </source>
</evidence>
<proteinExistence type="inferred from homology"/>
<reference evidence="10 11" key="1">
    <citation type="submission" date="2016-05" db="EMBL/GenBank/DDBJ databases">
        <title>Comparative analysis of secretome profiles of manganese(II)-oxidizing ascomycete fungi.</title>
        <authorList>
            <consortium name="DOE Joint Genome Institute"/>
            <person name="Zeiner C.A."/>
            <person name="Purvine S.O."/>
            <person name="Zink E.M."/>
            <person name="Wu S."/>
            <person name="Pasa-Tolic L."/>
            <person name="Chaput D.L."/>
            <person name="Haridas S."/>
            <person name="Grigoriev I.V."/>
            <person name="Santelli C.M."/>
            <person name="Hansel C.M."/>
        </authorList>
    </citation>
    <scope>NUCLEOTIDE SEQUENCE [LARGE SCALE GENOMIC DNA]</scope>
    <source>
        <strain evidence="10 11">SRC1lrK2f</strain>
    </source>
</reference>
<evidence type="ECO:0000256" key="2">
    <source>
        <dbReference type="ARBA" id="ARBA00022617"/>
    </source>
</evidence>
<comment type="cofactor">
    <cofactor evidence="7">
        <name>heme</name>
        <dbReference type="ChEBI" id="CHEBI:30413"/>
    </cofactor>
</comment>
<gene>
    <name evidence="10" type="ORF">CC77DRAFT_369573</name>
</gene>
<keyword evidence="3 7" id="KW-0479">Metal-binding</keyword>
<organism evidence="10 11">
    <name type="scientific">Alternaria alternata</name>
    <name type="common">Alternaria rot fungus</name>
    <name type="synonym">Torula alternata</name>
    <dbReference type="NCBI Taxonomy" id="5599"/>
    <lineage>
        <taxon>Eukaryota</taxon>
        <taxon>Fungi</taxon>
        <taxon>Dikarya</taxon>
        <taxon>Ascomycota</taxon>
        <taxon>Pezizomycotina</taxon>
        <taxon>Dothideomycetes</taxon>
        <taxon>Pleosporomycetidae</taxon>
        <taxon>Pleosporales</taxon>
        <taxon>Pleosporineae</taxon>
        <taxon>Pleosporaceae</taxon>
        <taxon>Alternaria</taxon>
        <taxon>Alternaria sect. Alternaria</taxon>
        <taxon>Alternaria alternata complex</taxon>
    </lineage>
</organism>
<evidence type="ECO:0000256" key="5">
    <source>
        <dbReference type="ARBA" id="ARBA00023004"/>
    </source>
</evidence>
<keyword evidence="11" id="KW-1185">Reference proteome</keyword>
<dbReference type="Gene3D" id="1.10.630.10">
    <property type="entry name" value="Cytochrome P450"/>
    <property type="match status" value="1"/>
</dbReference>
<evidence type="ECO:0000256" key="6">
    <source>
        <dbReference type="ARBA" id="ARBA00023033"/>
    </source>
</evidence>
<dbReference type="InterPro" id="IPR017972">
    <property type="entry name" value="Cyt_P450_CS"/>
</dbReference>
<evidence type="ECO:0000313" key="11">
    <source>
        <dbReference type="Proteomes" id="UP000077248"/>
    </source>
</evidence>
<dbReference type="OMA" id="PCFNERA"/>
<dbReference type="Pfam" id="PF00067">
    <property type="entry name" value="p450"/>
    <property type="match status" value="1"/>
</dbReference>
<dbReference type="GO" id="GO:0020037">
    <property type="term" value="F:heme binding"/>
    <property type="evidence" value="ECO:0007669"/>
    <property type="project" value="InterPro"/>
</dbReference>
<evidence type="ECO:0000256" key="1">
    <source>
        <dbReference type="ARBA" id="ARBA00010617"/>
    </source>
</evidence>
<keyword evidence="6 8" id="KW-0503">Monooxygenase</keyword>
<dbReference type="GeneID" id="29116994"/>
<keyword evidence="2 7" id="KW-0349">Heme</keyword>
<dbReference type="RefSeq" id="XP_018382404.1">
    <property type="nucleotide sequence ID" value="XM_018531400.1"/>
</dbReference>
<dbReference type="STRING" id="5599.A0A177DB35"/>
<dbReference type="SUPFAM" id="SSF48264">
    <property type="entry name" value="Cytochrome P450"/>
    <property type="match status" value="1"/>
</dbReference>
<dbReference type="GO" id="GO:0004497">
    <property type="term" value="F:monooxygenase activity"/>
    <property type="evidence" value="ECO:0007669"/>
    <property type="project" value="UniProtKB-KW"/>
</dbReference>
<dbReference type="AlphaFoldDB" id="A0A177DB35"/>
<sequence>MIITSILCLVFTHFFVVTPFYQLSRNYLSARKTGLRIIISPITPYTLQWRLLTSLCGSYLQQYRWFRAIDWTCCWQDNVSLHQELGLCFIIVAPGHNVLCTSDPKTIEHVLKKWREFVKPDNVNEILGTFGQNVDTSNGDDWIRHRKLTAPCFNERASATVWSESMRQSKIMIEQWLSSSDGKWKSMIKDTSTLALNVISSVAFENTEVNKPTPGHALSLRDTLVTVMSTSISPTMEGILPFLQFPILQSLLPSDVKDLLQAMHEFRQYMNEIIVTEREAMTSGQTRVSALISTLIEASGQVKTESRASKARLSDTELRGNIFIFLVGGLESTSITLSYAIALLAVHPDIQDWVVEELDEVLSDNVNSEMEYVRVFPRLKRVMAVMYETLRLYGPSPPLPRSPFPANSQPAVPMTHTSTEEGTESTNLPANTQIMLNSWACQTSFTNFPDPITWNPKRWIQPHLSETTKKALPATLAAEELKHATGGSGFVAWGTGSRICPGMKFSQVEFCSVLSTVLKGTRVETVCGEDEEVNTARQKVMDILKDSCADPLLLHVRQPEKLELRIFKR</sequence>
<feature type="region of interest" description="Disordered" evidence="9">
    <location>
        <begin position="398"/>
        <end position="425"/>
    </location>
</feature>
<comment type="similarity">
    <text evidence="1 8">Belongs to the cytochrome P450 family.</text>
</comment>
<dbReference type="GO" id="GO:0005506">
    <property type="term" value="F:iron ion binding"/>
    <property type="evidence" value="ECO:0007669"/>
    <property type="project" value="InterPro"/>
</dbReference>
<dbReference type="PRINTS" id="PR00463">
    <property type="entry name" value="EP450I"/>
</dbReference>
<dbReference type="InterPro" id="IPR002401">
    <property type="entry name" value="Cyt_P450_E_grp-I"/>
</dbReference>
<dbReference type="PANTHER" id="PTHR24291:SF50">
    <property type="entry name" value="BIFUNCTIONAL ALBAFLAVENONE MONOOXYGENASE_TERPENE SYNTHASE"/>
    <property type="match status" value="1"/>
</dbReference>
<dbReference type="PROSITE" id="PS00086">
    <property type="entry name" value="CYTOCHROME_P450"/>
    <property type="match status" value="1"/>
</dbReference>
<keyword evidence="4 8" id="KW-0560">Oxidoreductase</keyword>
<protein>
    <submittedName>
        <fullName evidence="10">Cytochrome P450</fullName>
    </submittedName>
</protein>
<dbReference type="GO" id="GO:0016705">
    <property type="term" value="F:oxidoreductase activity, acting on paired donors, with incorporation or reduction of molecular oxygen"/>
    <property type="evidence" value="ECO:0007669"/>
    <property type="project" value="InterPro"/>
</dbReference>
<feature type="binding site" description="axial binding residue" evidence="7">
    <location>
        <position position="500"/>
    </location>
    <ligand>
        <name>heme</name>
        <dbReference type="ChEBI" id="CHEBI:30413"/>
    </ligand>
    <ligandPart>
        <name>Fe</name>
        <dbReference type="ChEBI" id="CHEBI:18248"/>
    </ligandPart>
</feature>
<evidence type="ECO:0000313" key="10">
    <source>
        <dbReference type="EMBL" id="OAG16983.1"/>
    </source>
</evidence>
<name>A0A177DB35_ALTAL</name>
<dbReference type="InterPro" id="IPR050196">
    <property type="entry name" value="Cytochrome_P450_Monoox"/>
</dbReference>
<dbReference type="KEGG" id="aalt:CC77DRAFT_369573"/>
<keyword evidence="5 7" id="KW-0408">Iron</keyword>
<evidence type="ECO:0000256" key="8">
    <source>
        <dbReference type="RuleBase" id="RU000461"/>
    </source>
</evidence>
<evidence type="ECO:0000256" key="9">
    <source>
        <dbReference type="SAM" id="MobiDB-lite"/>
    </source>
</evidence>
<dbReference type="InterPro" id="IPR001128">
    <property type="entry name" value="Cyt_P450"/>
</dbReference>
<evidence type="ECO:0000256" key="4">
    <source>
        <dbReference type="ARBA" id="ARBA00023002"/>
    </source>
</evidence>
<dbReference type="EMBL" id="KV441488">
    <property type="protein sequence ID" value="OAG16983.1"/>
    <property type="molecule type" value="Genomic_DNA"/>
</dbReference>
<dbReference type="PRINTS" id="PR00385">
    <property type="entry name" value="P450"/>
</dbReference>
<dbReference type="VEuPathDB" id="FungiDB:CC77DRAFT_369573"/>
<evidence type="ECO:0000256" key="3">
    <source>
        <dbReference type="ARBA" id="ARBA00022723"/>
    </source>
</evidence>
<dbReference type="Proteomes" id="UP000077248">
    <property type="component" value="Unassembled WGS sequence"/>
</dbReference>